<keyword evidence="6" id="KW-0732">Signal</keyword>
<evidence type="ECO:0000256" key="1">
    <source>
        <dbReference type="ARBA" id="ARBA00022485"/>
    </source>
</evidence>
<keyword evidence="9" id="KW-1185">Reference proteome</keyword>
<dbReference type="InterPro" id="IPR039650">
    <property type="entry name" value="HdrA-like"/>
</dbReference>
<gene>
    <name evidence="8" type="ORF">JN11_04720</name>
</gene>
<accession>A0A562TM00</accession>
<dbReference type="PANTHER" id="PTHR43498">
    <property type="entry name" value="FERREDOXIN:COB-COM HETERODISULFIDE REDUCTASE SUBUNIT A"/>
    <property type="match status" value="1"/>
</dbReference>
<name>A0A562TM00_9SPHI</name>
<evidence type="ECO:0000256" key="6">
    <source>
        <dbReference type="SAM" id="SignalP"/>
    </source>
</evidence>
<dbReference type="GO" id="GO:0051539">
    <property type="term" value="F:4 iron, 4 sulfur cluster binding"/>
    <property type="evidence" value="ECO:0007669"/>
    <property type="project" value="UniProtKB-KW"/>
</dbReference>
<feature type="chain" id="PRO_5021743368" evidence="6">
    <location>
        <begin position="20"/>
        <end position="435"/>
    </location>
</feature>
<evidence type="ECO:0000256" key="3">
    <source>
        <dbReference type="ARBA" id="ARBA00023002"/>
    </source>
</evidence>
<sequence>MIKKLLVLLLVSNCTVLYAQTVKTDVLVIGNGASAAAASVQCARSKVKTIWAFGAIKIIANSNAAETYTINNNVNIPSGAWGEFRKKIQEVYRKKPGYDTSQYAALNFETDTAEVVLKRLTDTLKNLSLYEQSTFISIKKDDDRWAVSIKQNDKTITIKARVIIDATDSGTVATKAGAKFEAAFKSSSFNAYRTTIATGNTVFNKDYNTDSYPSYPFWSIPINAVLLKDFSNLLVTAKALPTGNNIQYLPIQLELGQGVGTIAAYCAFFKTTTQHLRVRIIQGELLDFKGYILPFTDIDPKDANWRAVQQVSATGLLKGKLNHAEFIFMPDSLVNTAQIQPVLTEIYTRAFLWFSKEKPGKIFTIGNTLSLISDYTLTDPELLNKTIQKAWKTQYKFNTDFNLNGPITRREFAVLANSYLNPFARTVDLSGRLVN</sequence>
<dbReference type="Pfam" id="PF00395">
    <property type="entry name" value="SLH"/>
    <property type="match status" value="1"/>
</dbReference>
<reference evidence="8 9" key="1">
    <citation type="submission" date="2019-07" db="EMBL/GenBank/DDBJ databases">
        <title>Genomic Encyclopedia of Archaeal and Bacterial Type Strains, Phase II (KMG-II): from individual species to whole genera.</title>
        <authorList>
            <person name="Goeker M."/>
        </authorList>
    </citation>
    <scope>NUCLEOTIDE SEQUENCE [LARGE SCALE GENOMIC DNA]</scope>
    <source>
        <strain evidence="8 9">ATCC BAA-1854</strain>
    </source>
</reference>
<evidence type="ECO:0000313" key="8">
    <source>
        <dbReference type="EMBL" id="TWI94609.1"/>
    </source>
</evidence>
<dbReference type="RefSeq" id="WP_144916557.1">
    <property type="nucleotide sequence ID" value="NZ_VLLI01000019.1"/>
</dbReference>
<dbReference type="InterPro" id="IPR001119">
    <property type="entry name" value="SLH_dom"/>
</dbReference>
<dbReference type="GO" id="GO:0046872">
    <property type="term" value="F:metal ion binding"/>
    <property type="evidence" value="ECO:0007669"/>
    <property type="project" value="UniProtKB-KW"/>
</dbReference>
<evidence type="ECO:0000259" key="7">
    <source>
        <dbReference type="Pfam" id="PF00395"/>
    </source>
</evidence>
<dbReference type="GO" id="GO:0016491">
    <property type="term" value="F:oxidoreductase activity"/>
    <property type="evidence" value="ECO:0007669"/>
    <property type="project" value="UniProtKB-KW"/>
</dbReference>
<evidence type="ECO:0000256" key="2">
    <source>
        <dbReference type="ARBA" id="ARBA00022723"/>
    </source>
</evidence>
<dbReference type="Gene3D" id="3.50.50.60">
    <property type="entry name" value="FAD/NAD(P)-binding domain"/>
    <property type="match status" value="1"/>
</dbReference>
<comment type="caution">
    <text evidence="8">The sequence shown here is derived from an EMBL/GenBank/DDBJ whole genome shotgun (WGS) entry which is preliminary data.</text>
</comment>
<keyword evidence="4" id="KW-0408">Iron</keyword>
<dbReference type="AlphaFoldDB" id="A0A562TM00"/>
<dbReference type="SUPFAM" id="SSF51905">
    <property type="entry name" value="FAD/NAD(P)-binding domain"/>
    <property type="match status" value="1"/>
</dbReference>
<dbReference type="Pfam" id="PF12831">
    <property type="entry name" value="FAD_oxidored"/>
    <property type="match status" value="1"/>
</dbReference>
<dbReference type="EMBL" id="VLLI01000019">
    <property type="protein sequence ID" value="TWI94609.1"/>
    <property type="molecule type" value="Genomic_DNA"/>
</dbReference>
<evidence type="ECO:0000313" key="9">
    <source>
        <dbReference type="Proteomes" id="UP000317010"/>
    </source>
</evidence>
<keyword evidence="3" id="KW-0560">Oxidoreductase</keyword>
<dbReference type="Proteomes" id="UP000317010">
    <property type="component" value="Unassembled WGS sequence"/>
</dbReference>
<proteinExistence type="predicted"/>
<evidence type="ECO:0000256" key="5">
    <source>
        <dbReference type="ARBA" id="ARBA00023014"/>
    </source>
</evidence>
<dbReference type="InterPro" id="IPR036188">
    <property type="entry name" value="FAD/NAD-bd_sf"/>
</dbReference>
<protein>
    <submittedName>
        <fullName evidence="8">S-layer family protein</fullName>
    </submittedName>
</protein>
<dbReference type="PANTHER" id="PTHR43498:SF1">
    <property type="entry name" value="COB--COM HETERODISULFIDE REDUCTASE IRON-SULFUR SUBUNIT A"/>
    <property type="match status" value="1"/>
</dbReference>
<organism evidence="8 9">
    <name type="scientific">Mucilaginibacter frigoritolerans</name>
    <dbReference type="NCBI Taxonomy" id="652788"/>
    <lineage>
        <taxon>Bacteria</taxon>
        <taxon>Pseudomonadati</taxon>
        <taxon>Bacteroidota</taxon>
        <taxon>Sphingobacteriia</taxon>
        <taxon>Sphingobacteriales</taxon>
        <taxon>Sphingobacteriaceae</taxon>
        <taxon>Mucilaginibacter</taxon>
    </lineage>
</organism>
<keyword evidence="1" id="KW-0004">4Fe-4S</keyword>
<feature type="signal peptide" evidence="6">
    <location>
        <begin position="1"/>
        <end position="19"/>
    </location>
</feature>
<evidence type="ECO:0000256" key="4">
    <source>
        <dbReference type="ARBA" id="ARBA00023004"/>
    </source>
</evidence>
<keyword evidence="5" id="KW-0411">Iron-sulfur</keyword>
<feature type="domain" description="SLH" evidence="7">
    <location>
        <begin position="294"/>
        <end position="320"/>
    </location>
</feature>
<dbReference type="OrthoDB" id="615715at2"/>
<keyword evidence="2" id="KW-0479">Metal-binding</keyword>